<dbReference type="AlphaFoldDB" id="A0A9P6HML2"/>
<dbReference type="SUPFAM" id="SSF57850">
    <property type="entry name" value="RING/U-box"/>
    <property type="match status" value="1"/>
</dbReference>
<organism evidence="6 7">
    <name type="scientific">Thelephora terrestris</name>
    <dbReference type="NCBI Taxonomy" id="56493"/>
    <lineage>
        <taxon>Eukaryota</taxon>
        <taxon>Fungi</taxon>
        <taxon>Dikarya</taxon>
        <taxon>Basidiomycota</taxon>
        <taxon>Agaricomycotina</taxon>
        <taxon>Agaricomycetes</taxon>
        <taxon>Thelephorales</taxon>
        <taxon>Thelephoraceae</taxon>
        <taxon>Thelephora</taxon>
    </lineage>
</organism>
<dbReference type="EMBL" id="WIUZ02000004">
    <property type="protein sequence ID" value="KAF9788505.1"/>
    <property type="molecule type" value="Genomic_DNA"/>
</dbReference>
<dbReference type="Gene3D" id="3.30.40.10">
    <property type="entry name" value="Zinc/RING finger domain, C3HC4 (zinc finger)"/>
    <property type="match status" value="1"/>
</dbReference>
<sequence length="158" mass="17274">MLVLHSTSNCDVCYDSYGQDNPASTIPCGHIFCYRCISVCKPSICPLCRKKFSKSNVTKLRTANVGDVGSEAIVCSPVSATPSTSSCRLDGGRESLRGKDFDDRVAAHIKETGEMIKEVTERVYFQHSVEAALRAKLAEIELEKGILLSKVRLRGEAT</sequence>
<dbReference type="GO" id="GO:0008270">
    <property type="term" value="F:zinc ion binding"/>
    <property type="evidence" value="ECO:0007669"/>
    <property type="project" value="UniProtKB-KW"/>
</dbReference>
<name>A0A9P6HML2_9AGAM</name>
<reference evidence="6" key="1">
    <citation type="journal article" date="2020" name="Nat. Commun.">
        <title>Large-scale genome sequencing of mycorrhizal fungi provides insights into the early evolution of symbiotic traits.</title>
        <authorList>
            <person name="Miyauchi S."/>
            <person name="Kiss E."/>
            <person name="Kuo A."/>
            <person name="Drula E."/>
            <person name="Kohler A."/>
            <person name="Sanchez-Garcia M."/>
            <person name="Morin E."/>
            <person name="Andreopoulos B."/>
            <person name="Barry K.W."/>
            <person name="Bonito G."/>
            <person name="Buee M."/>
            <person name="Carver A."/>
            <person name="Chen C."/>
            <person name="Cichocki N."/>
            <person name="Clum A."/>
            <person name="Culley D."/>
            <person name="Crous P.W."/>
            <person name="Fauchery L."/>
            <person name="Girlanda M."/>
            <person name="Hayes R.D."/>
            <person name="Keri Z."/>
            <person name="LaButti K."/>
            <person name="Lipzen A."/>
            <person name="Lombard V."/>
            <person name="Magnuson J."/>
            <person name="Maillard F."/>
            <person name="Murat C."/>
            <person name="Nolan M."/>
            <person name="Ohm R.A."/>
            <person name="Pangilinan J."/>
            <person name="Pereira M.F."/>
            <person name="Perotto S."/>
            <person name="Peter M."/>
            <person name="Pfister S."/>
            <person name="Riley R."/>
            <person name="Sitrit Y."/>
            <person name="Stielow J.B."/>
            <person name="Szollosi G."/>
            <person name="Zifcakova L."/>
            <person name="Stursova M."/>
            <person name="Spatafora J.W."/>
            <person name="Tedersoo L."/>
            <person name="Vaario L.M."/>
            <person name="Yamada A."/>
            <person name="Yan M."/>
            <person name="Wang P."/>
            <person name="Xu J."/>
            <person name="Bruns T."/>
            <person name="Baldrian P."/>
            <person name="Vilgalys R."/>
            <person name="Dunand C."/>
            <person name="Henrissat B."/>
            <person name="Grigoriev I.V."/>
            <person name="Hibbett D."/>
            <person name="Nagy L.G."/>
            <person name="Martin F.M."/>
        </authorList>
    </citation>
    <scope>NUCLEOTIDE SEQUENCE</scope>
    <source>
        <strain evidence="6">UH-Tt-Lm1</strain>
    </source>
</reference>
<keyword evidence="2 4" id="KW-0863">Zinc-finger</keyword>
<evidence type="ECO:0000256" key="2">
    <source>
        <dbReference type="ARBA" id="ARBA00022771"/>
    </source>
</evidence>
<evidence type="ECO:0000313" key="6">
    <source>
        <dbReference type="EMBL" id="KAF9788505.1"/>
    </source>
</evidence>
<dbReference type="InterPro" id="IPR001841">
    <property type="entry name" value="Znf_RING"/>
</dbReference>
<evidence type="ECO:0000256" key="3">
    <source>
        <dbReference type="ARBA" id="ARBA00022833"/>
    </source>
</evidence>
<dbReference type="InterPro" id="IPR017907">
    <property type="entry name" value="Znf_RING_CS"/>
</dbReference>
<gene>
    <name evidence="6" type="ORF">BJ322DRAFT_638737</name>
</gene>
<protein>
    <recommendedName>
        <fullName evidence="5">RING-type domain-containing protein</fullName>
    </recommendedName>
</protein>
<reference evidence="6" key="2">
    <citation type="submission" date="2020-11" db="EMBL/GenBank/DDBJ databases">
        <authorList>
            <consortium name="DOE Joint Genome Institute"/>
            <person name="Kuo A."/>
            <person name="Miyauchi S."/>
            <person name="Kiss E."/>
            <person name="Drula E."/>
            <person name="Kohler A."/>
            <person name="Sanchez-Garcia M."/>
            <person name="Andreopoulos B."/>
            <person name="Barry K.W."/>
            <person name="Bonito G."/>
            <person name="Buee M."/>
            <person name="Carver A."/>
            <person name="Chen C."/>
            <person name="Cichocki N."/>
            <person name="Clum A."/>
            <person name="Culley D."/>
            <person name="Crous P.W."/>
            <person name="Fauchery L."/>
            <person name="Girlanda M."/>
            <person name="Hayes R."/>
            <person name="Keri Z."/>
            <person name="Labutti K."/>
            <person name="Lipzen A."/>
            <person name="Lombard V."/>
            <person name="Magnuson J."/>
            <person name="Maillard F."/>
            <person name="Morin E."/>
            <person name="Murat C."/>
            <person name="Nolan M."/>
            <person name="Ohm R."/>
            <person name="Pangilinan J."/>
            <person name="Pereira M."/>
            <person name="Perotto S."/>
            <person name="Peter M."/>
            <person name="Riley R."/>
            <person name="Sitrit Y."/>
            <person name="Stielow B."/>
            <person name="Szollosi G."/>
            <person name="Zifcakova L."/>
            <person name="Stursova M."/>
            <person name="Spatafora J.W."/>
            <person name="Tedersoo L."/>
            <person name="Vaario L.-M."/>
            <person name="Yamada A."/>
            <person name="Yan M."/>
            <person name="Wang P."/>
            <person name="Xu J."/>
            <person name="Bruns T."/>
            <person name="Baldrian P."/>
            <person name="Vilgalys R."/>
            <person name="Henrissat B."/>
            <person name="Grigoriev I.V."/>
            <person name="Hibbett D."/>
            <person name="Nagy L.G."/>
            <person name="Martin F.M."/>
        </authorList>
    </citation>
    <scope>NUCLEOTIDE SEQUENCE</scope>
    <source>
        <strain evidence="6">UH-Tt-Lm1</strain>
    </source>
</reference>
<dbReference type="Proteomes" id="UP000736335">
    <property type="component" value="Unassembled WGS sequence"/>
</dbReference>
<evidence type="ECO:0000259" key="5">
    <source>
        <dbReference type="PROSITE" id="PS50089"/>
    </source>
</evidence>
<accession>A0A9P6HML2</accession>
<dbReference type="SMART" id="SM00184">
    <property type="entry name" value="RING"/>
    <property type="match status" value="1"/>
</dbReference>
<keyword evidence="3" id="KW-0862">Zinc</keyword>
<dbReference type="PROSITE" id="PS50089">
    <property type="entry name" value="ZF_RING_2"/>
    <property type="match status" value="1"/>
</dbReference>
<dbReference type="Pfam" id="PF14634">
    <property type="entry name" value="zf-RING_5"/>
    <property type="match status" value="1"/>
</dbReference>
<dbReference type="PROSITE" id="PS00518">
    <property type="entry name" value="ZF_RING_1"/>
    <property type="match status" value="1"/>
</dbReference>
<comment type="caution">
    <text evidence="6">The sequence shown here is derived from an EMBL/GenBank/DDBJ whole genome shotgun (WGS) entry which is preliminary data.</text>
</comment>
<keyword evidence="1" id="KW-0479">Metal-binding</keyword>
<evidence type="ECO:0000256" key="1">
    <source>
        <dbReference type="ARBA" id="ARBA00022723"/>
    </source>
</evidence>
<feature type="domain" description="RING-type" evidence="5">
    <location>
        <begin position="10"/>
        <end position="49"/>
    </location>
</feature>
<evidence type="ECO:0000256" key="4">
    <source>
        <dbReference type="PROSITE-ProRule" id="PRU00175"/>
    </source>
</evidence>
<keyword evidence="7" id="KW-1185">Reference proteome</keyword>
<evidence type="ECO:0000313" key="7">
    <source>
        <dbReference type="Proteomes" id="UP000736335"/>
    </source>
</evidence>
<dbReference type="OrthoDB" id="6105938at2759"/>
<proteinExistence type="predicted"/>
<dbReference type="InterPro" id="IPR013083">
    <property type="entry name" value="Znf_RING/FYVE/PHD"/>
</dbReference>